<gene>
    <name evidence="2" type="ORF">SEVIR_3G165733v2</name>
</gene>
<dbReference type="AlphaFoldDB" id="A0A4U6V9X3"/>
<sequence>MAGQLRHRPADGRGRRRQRRYTMANLQLGLLDSSSSPKPQPSLPSQHRHCPQRTRASSRSTVTSICTC</sequence>
<organism evidence="2 3">
    <name type="scientific">Setaria viridis</name>
    <name type="common">Green bristlegrass</name>
    <name type="synonym">Setaria italica subsp. viridis</name>
    <dbReference type="NCBI Taxonomy" id="4556"/>
    <lineage>
        <taxon>Eukaryota</taxon>
        <taxon>Viridiplantae</taxon>
        <taxon>Streptophyta</taxon>
        <taxon>Embryophyta</taxon>
        <taxon>Tracheophyta</taxon>
        <taxon>Spermatophyta</taxon>
        <taxon>Magnoliopsida</taxon>
        <taxon>Liliopsida</taxon>
        <taxon>Poales</taxon>
        <taxon>Poaceae</taxon>
        <taxon>PACMAD clade</taxon>
        <taxon>Panicoideae</taxon>
        <taxon>Panicodae</taxon>
        <taxon>Paniceae</taxon>
        <taxon>Cenchrinae</taxon>
        <taxon>Setaria</taxon>
    </lineage>
</organism>
<evidence type="ECO:0000313" key="3">
    <source>
        <dbReference type="Proteomes" id="UP000298652"/>
    </source>
</evidence>
<proteinExistence type="predicted"/>
<reference evidence="2" key="1">
    <citation type="submission" date="2019-03" db="EMBL/GenBank/DDBJ databases">
        <title>WGS assembly of Setaria viridis.</title>
        <authorList>
            <person name="Huang P."/>
            <person name="Jenkins J."/>
            <person name="Grimwood J."/>
            <person name="Barry K."/>
            <person name="Healey A."/>
            <person name="Mamidi S."/>
            <person name="Sreedasyam A."/>
            <person name="Shu S."/>
            <person name="Feldman M."/>
            <person name="Wu J."/>
            <person name="Yu Y."/>
            <person name="Chen C."/>
            <person name="Johnson J."/>
            <person name="Rokhsar D."/>
            <person name="Baxter I."/>
            <person name="Schmutz J."/>
            <person name="Brutnell T."/>
            <person name="Kellogg E."/>
        </authorList>
    </citation>
    <scope>NUCLEOTIDE SEQUENCE [LARGE SCALE GENOMIC DNA]</scope>
</reference>
<accession>A0A4U6V9X3</accession>
<feature type="compositionally biased region" description="Low complexity" evidence="1">
    <location>
        <begin position="53"/>
        <end position="68"/>
    </location>
</feature>
<evidence type="ECO:0000256" key="1">
    <source>
        <dbReference type="SAM" id="MobiDB-lite"/>
    </source>
</evidence>
<protein>
    <submittedName>
        <fullName evidence="2">Uncharacterized protein</fullName>
    </submittedName>
</protein>
<dbReference type="Gramene" id="TKW26121">
    <property type="protein sequence ID" value="TKW26121"/>
    <property type="gene ID" value="SEVIR_3G165733v2"/>
</dbReference>
<keyword evidence="3" id="KW-1185">Reference proteome</keyword>
<dbReference type="EMBL" id="CM016554">
    <property type="protein sequence ID" value="TKW26121.1"/>
    <property type="molecule type" value="Genomic_DNA"/>
</dbReference>
<dbReference type="Proteomes" id="UP000298652">
    <property type="component" value="Chromosome 3"/>
</dbReference>
<name>A0A4U6V9X3_SETVI</name>
<evidence type="ECO:0000313" key="2">
    <source>
        <dbReference type="EMBL" id="TKW26121.1"/>
    </source>
</evidence>
<feature type="region of interest" description="Disordered" evidence="1">
    <location>
        <begin position="29"/>
        <end position="68"/>
    </location>
</feature>